<keyword evidence="1" id="KW-1133">Transmembrane helix</keyword>
<gene>
    <name evidence="2" type="ordered locus">CF0450</name>
</gene>
<proteinExistence type="predicted"/>
<evidence type="ECO:0000313" key="2">
    <source>
        <dbReference type="EMBL" id="BAE81222.1"/>
    </source>
</evidence>
<dbReference type="EMBL" id="AP006861">
    <property type="protein sequence ID" value="BAE81222.1"/>
    <property type="molecule type" value="Genomic_DNA"/>
</dbReference>
<keyword evidence="1" id="KW-0472">Membrane</keyword>
<evidence type="ECO:0000256" key="1">
    <source>
        <dbReference type="SAM" id="Phobius"/>
    </source>
</evidence>
<organism evidence="2 3">
    <name type="scientific">Chlamydia felis (strain Fe/C-56)</name>
    <name type="common">Chlamydophila felis</name>
    <dbReference type="NCBI Taxonomy" id="264202"/>
    <lineage>
        <taxon>Bacteria</taxon>
        <taxon>Pseudomonadati</taxon>
        <taxon>Chlamydiota</taxon>
        <taxon>Chlamydiia</taxon>
        <taxon>Chlamydiales</taxon>
        <taxon>Chlamydiaceae</taxon>
        <taxon>Chlamydia/Chlamydophila group</taxon>
        <taxon>Chlamydia</taxon>
    </lineage>
</organism>
<evidence type="ECO:0000313" key="3">
    <source>
        <dbReference type="Proteomes" id="UP000001260"/>
    </source>
</evidence>
<sequence>MLSLSRICSCVNLTQNNTPVQGGFWCKISKSAFVLGIALSIIFIVLGALLLAGGASFGLLVFGGVTFGLLSCGWVGSLIVQCRRQKLSTNLVSNALRFVKGGIPSLNAQGEAALAYATQLLEDNRGNLEPLPWNYLRPPINEELSCLFDLMYNKRSEVMNILKDEEGRIVFSNRENEQFFVLMTEYLQLAFAVSIYTLRDLDAYMKKYADTASYAQALSRQNSYNYKTFYAMSIAYSLARWLDRRCDSGAPEDMVERSISRFYQEGTQEFAWRALFNNFCERARWYLGDEQEAENLDERMIKHSRADNGREFKFAGTVPT</sequence>
<dbReference type="KEGG" id="cfe:BAE81222.1"/>
<name>Q254R6_CHLFF</name>
<dbReference type="RefSeq" id="WP_011458002.1">
    <property type="nucleotide sequence ID" value="NC_007899.1"/>
</dbReference>
<reference evidence="2 3" key="1">
    <citation type="journal article" date="2006" name="DNA Res.">
        <title>Genome sequence of the cat pathogen, Chlamydophila felis.</title>
        <authorList>
            <person name="Azuma Y."/>
            <person name="Hirakawa H."/>
            <person name="Yamashita A."/>
            <person name="Cai Y."/>
            <person name="Rahman M.A."/>
            <person name="Suzuki H."/>
            <person name="Mitaku S."/>
            <person name="Toh H."/>
            <person name="Goto S."/>
            <person name="Murakami T."/>
            <person name="Sugi K."/>
            <person name="Hayashi H."/>
            <person name="Fukushi H."/>
            <person name="Hattori M."/>
            <person name="Kuhara S."/>
            <person name="Shirai M."/>
        </authorList>
    </citation>
    <scope>NUCLEOTIDE SEQUENCE [LARGE SCALE GENOMIC DNA]</scope>
    <source>
        <strain evidence="2 3">Fe/C-56</strain>
    </source>
</reference>
<keyword evidence="1" id="KW-0812">Transmembrane</keyword>
<dbReference type="Proteomes" id="UP000001260">
    <property type="component" value="Chromosome"/>
</dbReference>
<keyword evidence="3" id="KW-1185">Reference proteome</keyword>
<dbReference type="HOGENOM" id="CLU_070528_0_0_0"/>
<protein>
    <submittedName>
        <fullName evidence="2">Uncharacterized protein</fullName>
    </submittedName>
</protein>
<feature type="transmembrane region" description="Helical" evidence="1">
    <location>
        <begin position="57"/>
        <end position="80"/>
    </location>
</feature>
<dbReference type="AlphaFoldDB" id="Q254R6"/>
<dbReference type="OrthoDB" id="18127at2"/>
<accession>Q254R6</accession>
<feature type="transmembrane region" description="Helical" evidence="1">
    <location>
        <begin position="32"/>
        <end position="51"/>
    </location>
</feature>